<dbReference type="PANTHER" id="PTHR33172:SF38">
    <property type="entry name" value="GENOME ASSEMBLY, CHROMOSOME: A01"/>
    <property type="match status" value="1"/>
</dbReference>
<dbReference type="EMBL" id="KK914317">
    <property type="protein sequence ID" value="KDP41753.1"/>
    <property type="molecule type" value="Genomic_DNA"/>
</dbReference>
<dbReference type="OrthoDB" id="1938584at2759"/>
<evidence type="ECO:0000313" key="3">
    <source>
        <dbReference type="EMBL" id="KDP41753.1"/>
    </source>
</evidence>
<gene>
    <name evidence="3" type="ORF">JCGZ_26771</name>
</gene>
<sequence>MNDLRNNLPEKKGLSKYYSGKSRSFTCMADVQSVEDLKKKEHPDAKKRKKYSEIRRELRVPPYQCRRMSSNTQRTTPYVGV</sequence>
<dbReference type="GO" id="GO:0006950">
    <property type="term" value="P:response to stress"/>
    <property type="evidence" value="ECO:0007669"/>
    <property type="project" value="UniProtKB-ARBA"/>
</dbReference>
<dbReference type="STRING" id="180498.A0A067L3I4"/>
<evidence type="ECO:0000256" key="1">
    <source>
        <dbReference type="ARBA" id="ARBA00004123"/>
    </source>
</evidence>
<accession>A0A067L3I4</accession>
<dbReference type="GO" id="GO:0005634">
    <property type="term" value="C:nucleus"/>
    <property type="evidence" value="ECO:0007669"/>
    <property type="project" value="UniProtKB-SubCell"/>
</dbReference>
<protein>
    <submittedName>
        <fullName evidence="3">Uncharacterized protein</fullName>
    </submittedName>
</protein>
<evidence type="ECO:0000256" key="2">
    <source>
        <dbReference type="ARBA" id="ARBA00023242"/>
    </source>
</evidence>
<keyword evidence="2" id="KW-0539">Nucleus</keyword>
<reference evidence="3 4" key="1">
    <citation type="journal article" date="2014" name="PLoS ONE">
        <title>Global Analysis of Gene Expression Profiles in Physic Nut (Jatropha curcas L.) Seedlings Exposed to Salt Stress.</title>
        <authorList>
            <person name="Zhang L."/>
            <person name="Zhang C."/>
            <person name="Wu P."/>
            <person name="Chen Y."/>
            <person name="Li M."/>
            <person name="Jiang H."/>
            <person name="Wu G."/>
        </authorList>
    </citation>
    <scope>NUCLEOTIDE SEQUENCE [LARGE SCALE GENOMIC DNA]</scope>
    <source>
        <strain evidence="4">cv. GZQX0401</strain>
        <tissue evidence="3">Young leaves</tissue>
    </source>
</reference>
<comment type="subcellular location">
    <subcellularLocation>
        <location evidence="1">Nucleus</location>
    </subcellularLocation>
</comment>
<organism evidence="3 4">
    <name type="scientific">Jatropha curcas</name>
    <name type="common">Barbados nut</name>
    <dbReference type="NCBI Taxonomy" id="180498"/>
    <lineage>
        <taxon>Eukaryota</taxon>
        <taxon>Viridiplantae</taxon>
        <taxon>Streptophyta</taxon>
        <taxon>Embryophyta</taxon>
        <taxon>Tracheophyta</taxon>
        <taxon>Spermatophyta</taxon>
        <taxon>Magnoliopsida</taxon>
        <taxon>eudicotyledons</taxon>
        <taxon>Gunneridae</taxon>
        <taxon>Pentapetalae</taxon>
        <taxon>rosids</taxon>
        <taxon>fabids</taxon>
        <taxon>Malpighiales</taxon>
        <taxon>Euphorbiaceae</taxon>
        <taxon>Crotonoideae</taxon>
        <taxon>Jatropheae</taxon>
        <taxon>Jatropha</taxon>
    </lineage>
</organism>
<keyword evidence="4" id="KW-1185">Reference proteome</keyword>
<dbReference type="AlphaFoldDB" id="A0A067L3I4"/>
<name>A0A067L3I4_JATCU</name>
<dbReference type="Proteomes" id="UP000027138">
    <property type="component" value="Unassembled WGS sequence"/>
</dbReference>
<proteinExistence type="predicted"/>
<dbReference type="InterPro" id="IPR051992">
    <property type="entry name" value="OxStress_Response_Reg"/>
</dbReference>
<dbReference type="PANTHER" id="PTHR33172">
    <property type="entry name" value="OS08G0516900 PROTEIN"/>
    <property type="match status" value="1"/>
</dbReference>
<evidence type="ECO:0000313" key="4">
    <source>
        <dbReference type="Proteomes" id="UP000027138"/>
    </source>
</evidence>